<keyword evidence="4 5" id="KW-0472">Membrane</keyword>
<gene>
    <name evidence="7" type="ORF">NADFUDRAFT_84082</name>
</gene>
<evidence type="ECO:0000256" key="4">
    <source>
        <dbReference type="ARBA" id="ARBA00023136"/>
    </source>
</evidence>
<evidence type="ECO:0000256" key="1">
    <source>
        <dbReference type="ARBA" id="ARBA00004141"/>
    </source>
</evidence>
<keyword evidence="3 5" id="KW-1133">Transmembrane helix</keyword>
<dbReference type="FunFam" id="1.20.1250.20:FF:000011">
    <property type="entry name" value="MFS multidrug transporter, putative"/>
    <property type="match status" value="1"/>
</dbReference>
<dbReference type="OrthoDB" id="6770063at2759"/>
<dbReference type="SUPFAM" id="SSF103473">
    <property type="entry name" value="MFS general substrate transporter"/>
    <property type="match status" value="1"/>
</dbReference>
<feature type="transmembrane region" description="Helical" evidence="5">
    <location>
        <begin position="171"/>
        <end position="191"/>
    </location>
</feature>
<name>A0A1E3PF73_9ASCO</name>
<proteinExistence type="predicted"/>
<dbReference type="InterPro" id="IPR011701">
    <property type="entry name" value="MFS"/>
</dbReference>
<evidence type="ECO:0000256" key="3">
    <source>
        <dbReference type="ARBA" id="ARBA00022989"/>
    </source>
</evidence>
<evidence type="ECO:0000256" key="5">
    <source>
        <dbReference type="SAM" id="Phobius"/>
    </source>
</evidence>
<dbReference type="CDD" id="cd17323">
    <property type="entry name" value="MFS_Tpo1_MDR_like"/>
    <property type="match status" value="1"/>
</dbReference>
<protein>
    <submittedName>
        <fullName evidence="7">MFS general substrate transporter</fullName>
    </submittedName>
</protein>
<feature type="transmembrane region" description="Helical" evidence="5">
    <location>
        <begin position="104"/>
        <end position="123"/>
    </location>
</feature>
<evidence type="ECO:0000256" key="2">
    <source>
        <dbReference type="ARBA" id="ARBA00022692"/>
    </source>
</evidence>
<dbReference type="PANTHER" id="PTHR23502">
    <property type="entry name" value="MAJOR FACILITATOR SUPERFAMILY"/>
    <property type="match status" value="1"/>
</dbReference>
<feature type="transmembrane region" description="Helical" evidence="5">
    <location>
        <begin position="486"/>
        <end position="504"/>
    </location>
</feature>
<dbReference type="STRING" id="857566.A0A1E3PF73"/>
<dbReference type="Pfam" id="PF07690">
    <property type="entry name" value="MFS_1"/>
    <property type="match status" value="1"/>
</dbReference>
<feature type="transmembrane region" description="Helical" evidence="5">
    <location>
        <begin position="510"/>
        <end position="529"/>
    </location>
</feature>
<dbReference type="InterPro" id="IPR036259">
    <property type="entry name" value="MFS_trans_sf"/>
</dbReference>
<dbReference type="Proteomes" id="UP000095009">
    <property type="component" value="Unassembled WGS sequence"/>
</dbReference>
<feature type="transmembrane region" description="Helical" evidence="5">
    <location>
        <begin position="374"/>
        <end position="394"/>
    </location>
</feature>
<sequence>MSVDLSSMEDVDKHSTGGLSTINNAGIERIKSNIDTGLVVHGPLEEHLDLEGLEVVTINDPNNTSVNEADEWKYHVDAETGFRIVRFVENDIVNPINWSKGRKWFSTVLLALVCFTVALGSALPTGAMKGPMEEFHVSMEVVILTISLFVIGFGIGPLVFAPASEEYGRQIVYNSTLLVAIIFIIPCSEAPNIGTLLVFRLIDGIAFSAPMTLVGGSLADMWVNEERGVAMALFSAAPFLGPIIGPLVGGFIGDFIGWRWNYRVLIFFSFAVYILVVIFLPETHHRTLLKRRAKKLRKITGDESYKTLDELIPRTLSQTIKDTLYRPVILITELIVFLITVYMSVIYGLLYMFFFAYPLVFEEGKGWASHMAGLTFIPIAVGVLLATFFAPFINKDYNRRAAPYFEKGELPPAELRLIPMLFGCWTIPMGLFIFAWSSYPTISWVGPTLAGLPCGFGFVILYNSANNYLVDSYQHYAASALASKTCVRSIWGAACPLFVIQMFHRLGLQWAGSLLAFISLACCAIPFLFMKYGADIRLKSKYAYSPEESTHLARISSHVSHNEKV</sequence>
<dbReference type="InterPro" id="IPR020846">
    <property type="entry name" value="MFS_dom"/>
</dbReference>
<evidence type="ECO:0000313" key="7">
    <source>
        <dbReference type="EMBL" id="ODQ64059.1"/>
    </source>
</evidence>
<organism evidence="7 8">
    <name type="scientific">Nadsonia fulvescens var. elongata DSM 6958</name>
    <dbReference type="NCBI Taxonomy" id="857566"/>
    <lineage>
        <taxon>Eukaryota</taxon>
        <taxon>Fungi</taxon>
        <taxon>Dikarya</taxon>
        <taxon>Ascomycota</taxon>
        <taxon>Saccharomycotina</taxon>
        <taxon>Dipodascomycetes</taxon>
        <taxon>Dipodascales</taxon>
        <taxon>Dipodascales incertae sedis</taxon>
        <taxon>Nadsonia</taxon>
    </lineage>
</organism>
<dbReference type="PANTHER" id="PTHR23502:SF48">
    <property type="entry name" value="MULTIDRUG TRANSPORTER, PUTATIVE (AFU_ORTHOLOGUE AFUA_5G02700)-RELATED"/>
    <property type="match status" value="1"/>
</dbReference>
<dbReference type="GO" id="GO:0022857">
    <property type="term" value="F:transmembrane transporter activity"/>
    <property type="evidence" value="ECO:0007669"/>
    <property type="project" value="InterPro"/>
</dbReference>
<feature type="transmembrane region" description="Helical" evidence="5">
    <location>
        <begin position="328"/>
        <end position="354"/>
    </location>
</feature>
<comment type="subcellular location">
    <subcellularLocation>
        <location evidence="1">Membrane</location>
        <topology evidence="1">Multi-pass membrane protein</topology>
    </subcellularLocation>
</comment>
<feature type="domain" description="Major facilitator superfamily (MFS) profile" evidence="6">
    <location>
        <begin position="106"/>
        <end position="565"/>
    </location>
</feature>
<dbReference type="PROSITE" id="PS50850">
    <property type="entry name" value="MFS"/>
    <property type="match status" value="1"/>
</dbReference>
<feature type="transmembrane region" description="Helical" evidence="5">
    <location>
        <begin position="231"/>
        <end position="252"/>
    </location>
</feature>
<feature type="transmembrane region" description="Helical" evidence="5">
    <location>
        <begin position="197"/>
        <end position="219"/>
    </location>
</feature>
<dbReference type="AlphaFoldDB" id="A0A1E3PF73"/>
<feature type="transmembrane region" description="Helical" evidence="5">
    <location>
        <begin position="442"/>
        <end position="465"/>
    </location>
</feature>
<evidence type="ECO:0000259" key="6">
    <source>
        <dbReference type="PROSITE" id="PS50850"/>
    </source>
</evidence>
<feature type="transmembrane region" description="Helical" evidence="5">
    <location>
        <begin position="415"/>
        <end position="436"/>
    </location>
</feature>
<accession>A0A1E3PF73</accession>
<evidence type="ECO:0000313" key="8">
    <source>
        <dbReference type="Proteomes" id="UP000095009"/>
    </source>
</evidence>
<keyword evidence="8" id="KW-1185">Reference proteome</keyword>
<keyword evidence="2 5" id="KW-0812">Transmembrane</keyword>
<feature type="transmembrane region" description="Helical" evidence="5">
    <location>
        <begin position="264"/>
        <end position="281"/>
    </location>
</feature>
<dbReference type="Gene3D" id="1.20.1250.20">
    <property type="entry name" value="MFS general substrate transporter like domains"/>
    <property type="match status" value="1"/>
</dbReference>
<feature type="transmembrane region" description="Helical" evidence="5">
    <location>
        <begin position="135"/>
        <end position="159"/>
    </location>
</feature>
<reference evidence="7 8" key="1">
    <citation type="journal article" date="2016" name="Proc. Natl. Acad. Sci. U.S.A.">
        <title>Comparative genomics of biotechnologically important yeasts.</title>
        <authorList>
            <person name="Riley R."/>
            <person name="Haridas S."/>
            <person name="Wolfe K.H."/>
            <person name="Lopes M.R."/>
            <person name="Hittinger C.T."/>
            <person name="Goeker M."/>
            <person name="Salamov A.A."/>
            <person name="Wisecaver J.H."/>
            <person name="Long T.M."/>
            <person name="Calvey C.H."/>
            <person name="Aerts A.L."/>
            <person name="Barry K.W."/>
            <person name="Choi C."/>
            <person name="Clum A."/>
            <person name="Coughlan A.Y."/>
            <person name="Deshpande S."/>
            <person name="Douglass A.P."/>
            <person name="Hanson S.J."/>
            <person name="Klenk H.-P."/>
            <person name="LaButti K.M."/>
            <person name="Lapidus A."/>
            <person name="Lindquist E.A."/>
            <person name="Lipzen A.M."/>
            <person name="Meier-Kolthoff J.P."/>
            <person name="Ohm R.A."/>
            <person name="Otillar R.P."/>
            <person name="Pangilinan J.L."/>
            <person name="Peng Y."/>
            <person name="Rokas A."/>
            <person name="Rosa C.A."/>
            <person name="Scheuner C."/>
            <person name="Sibirny A.A."/>
            <person name="Slot J.C."/>
            <person name="Stielow J.B."/>
            <person name="Sun H."/>
            <person name="Kurtzman C.P."/>
            <person name="Blackwell M."/>
            <person name="Grigoriev I.V."/>
            <person name="Jeffries T.W."/>
        </authorList>
    </citation>
    <scope>NUCLEOTIDE SEQUENCE [LARGE SCALE GENOMIC DNA]</scope>
    <source>
        <strain evidence="7 8">DSM 6958</strain>
    </source>
</reference>
<dbReference type="GO" id="GO:0005886">
    <property type="term" value="C:plasma membrane"/>
    <property type="evidence" value="ECO:0007669"/>
    <property type="project" value="TreeGrafter"/>
</dbReference>
<dbReference type="EMBL" id="KV454413">
    <property type="protein sequence ID" value="ODQ64059.1"/>
    <property type="molecule type" value="Genomic_DNA"/>
</dbReference>